<proteinExistence type="predicted"/>
<dbReference type="Proteomes" id="UP001295463">
    <property type="component" value="Chromosome"/>
</dbReference>
<sequence>MGSALQIDKMSLAEKLEAMEMLWDDLTHHVQDVAMPEWHTEVLAVREADLSDGTARFDDWETAKENIRRALK</sequence>
<evidence type="ECO:0000313" key="1">
    <source>
        <dbReference type="EMBL" id="CAH2031167.1"/>
    </source>
</evidence>
<organism evidence="1 2">
    <name type="scientific">Trichlorobacter ammonificans</name>
    <dbReference type="NCBI Taxonomy" id="2916410"/>
    <lineage>
        <taxon>Bacteria</taxon>
        <taxon>Pseudomonadati</taxon>
        <taxon>Thermodesulfobacteriota</taxon>
        <taxon>Desulfuromonadia</taxon>
        <taxon>Geobacterales</taxon>
        <taxon>Geobacteraceae</taxon>
        <taxon>Trichlorobacter</taxon>
    </lineage>
</organism>
<name>A0ABN8HIV8_9BACT</name>
<evidence type="ECO:0000313" key="2">
    <source>
        <dbReference type="Proteomes" id="UP001295463"/>
    </source>
</evidence>
<accession>A0ABN8HIV8</accession>
<dbReference type="Pfam" id="PF09720">
    <property type="entry name" value="Unstab_antitox"/>
    <property type="match status" value="1"/>
</dbReference>
<dbReference type="EMBL" id="OW150024">
    <property type="protein sequence ID" value="CAH2031167.1"/>
    <property type="molecule type" value="Genomic_DNA"/>
</dbReference>
<dbReference type="InterPro" id="IPR013406">
    <property type="entry name" value="CHP02574_addiction_mod"/>
</dbReference>
<protein>
    <submittedName>
        <fullName evidence="1">Addiction module antitoxin RelB</fullName>
    </submittedName>
</protein>
<keyword evidence="2" id="KW-1185">Reference proteome</keyword>
<reference evidence="1 2" key="1">
    <citation type="submission" date="2022-03" db="EMBL/GenBank/DDBJ databases">
        <authorList>
            <person name="Koch H."/>
        </authorList>
    </citation>
    <scope>NUCLEOTIDE SEQUENCE [LARGE SCALE GENOMIC DNA]</scope>
    <source>
        <strain evidence="1 2">G1</strain>
    </source>
</reference>
<gene>
    <name evidence="1" type="ORF">GEAMG1_1337</name>
</gene>
<dbReference type="RefSeq" id="WP_305732005.1">
    <property type="nucleotide sequence ID" value="NZ_OW150024.1"/>
</dbReference>